<dbReference type="PRINTS" id="PR01736">
    <property type="entry name" value="PHPHTRNFRASE"/>
</dbReference>
<dbReference type="GO" id="GO:0009401">
    <property type="term" value="P:phosphoenolpyruvate-dependent sugar phosphotransferase system"/>
    <property type="evidence" value="ECO:0007669"/>
    <property type="project" value="UniProtKB-KW"/>
</dbReference>
<dbReference type="Pfam" id="PF02896">
    <property type="entry name" value="PEP-utilizers_C"/>
    <property type="match status" value="1"/>
</dbReference>
<keyword evidence="11 17" id="KW-0808">Transferase</keyword>
<dbReference type="RefSeq" id="WP_068911572.1">
    <property type="nucleotide sequence ID" value="NZ_MBEW02000001.1"/>
</dbReference>
<feature type="binding site" evidence="19">
    <location>
        <position position="288"/>
    </location>
    <ligand>
        <name>phosphoenolpyruvate</name>
        <dbReference type="ChEBI" id="CHEBI:58702"/>
    </ligand>
</feature>
<feature type="domain" description="PEP-utilising enzyme C-terminal" evidence="22">
    <location>
        <begin position="243"/>
        <end position="531"/>
    </location>
</feature>
<dbReference type="InterPro" id="IPR008279">
    <property type="entry name" value="PEP-util_enz_mobile_dom"/>
</dbReference>
<gene>
    <name evidence="24" type="primary">ptsP</name>
    <name evidence="24" type="ORF">BBG48_000455</name>
</gene>
<dbReference type="Pfam" id="PF05524">
    <property type="entry name" value="PEP-utilisers_N"/>
    <property type="match status" value="1"/>
</dbReference>
<evidence type="ECO:0000256" key="7">
    <source>
        <dbReference type="ARBA" id="ARBA00016544"/>
    </source>
</evidence>
<dbReference type="Proteomes" id="UP000093352">
    <property type="component" value="Unassembled WGS sequence"/>
</dbReference>
<dbReference type="Gene3D" id="3.20.20.60">
    <property type="entry name" value="Phosphoenolpyruvate-binding domains"/>
    <property type="match status" value="1"/>
</dbReference>
<evidence type="ECO:0000256" key="15">
    <source>
        <dbReference type="ARBA" id="ARBA00022842"/>
    </source>
</evidence>
<evidence type="ECO:0000256" key="9">
    <source>
        <dbReference type="ARBA" id="ARBA00022490"/>
    </source>
</evidence>
<dbReference type="PANTHER" id="PTHR46244">
    <property type="entry name" value="PHOSPHOENOLPYRUVATE-PROTEIN PHOSPHOTRANSFERASE"/>
    <property type="match status" value="1"/>
</dbReference>
<dbReference type="InterPro" id="IPR023151">
    <property type="entry name" value="PEP_util_CS"/>
</dbReference>
<dbReference type="STRING" id="1871336.BBG48_00750"/>
<evidence type="ECO:0000256" key="20">
    <source>
        <dbReference type="PIRSR" id="PIRSR000732-3"/>
    </source>
</evidence>
<sequence>MIKLTVNKTSSKGIAIGKAYKYEKRMFIPDAYKLSSKDEEKAKFDSSVEKVAQDLSKLAEKNDVFEGHYQLAIDPQIKETVYSKIDTDATNAEISLKNTMDEFEQVFLSMDDDYMRQRADDVKDIYQRVLAAMQNSSLADLSNLDQDSIIIAKDLAPSDTATVDYNKVIGFATELGGVTSHVSIMARNKNLPALLGVEDLMDNVKSGDTIIIDAKAGEIFINPDQQTIDKYKAKKEKQLEMQAQLEKEAPLDAVTKDGKRALVYANVGNVDDVQNAVKSYIDGIGLFRSEFLYMESNEFPSEEVQFEAYKQAVELCKGEVIIRTLDIGGDKELSYYEFEHEDNPFLGFRAIRLSLSMEDMFKTQLRAMLRASAFGNLSIMYPMIVSMQELDQANKLLQQCKHDLDNDGIAYNKDIKVGMMIETPSAVIEADSFAQKVDFFSIGTNDLTQYLLAADRGNKKISYLYDSFNPAVLHSIQHIIDVGHKHNIIVGMCGEFASDERACKLLLGMGLDEFSVSHTQVSTVKHIIRNTTLEECQEIAKKIRNANTKEEIDSILD</sequence>
<evidence type="ECO:0000256" key="11">
    <source>
        <dbReference type="ARBA" id="ARBA00022679"/>
    </source>
</evidence>
<comment type="cofactor">
    <cofactor evidence="2 17 20">
        <name>Mg(2+)</name>
        <dbReference type="ChEBI" id="CHEBI:18420"/>
    </cofactor>
</comment>
<dbReference type="PANTHER" id="PTHR46244:SF3">
    <property type="entry name" value="PHOSPHOENOLPYRUVATE-PROTEIN PHOSPHOTRANSFERASE"/>
    <property type="match status" value="1"/>
</dbReference>
<name>A0A371IP12_9FIRM</name>
<feature type="domain" description="PEP-utilising enzyme mobile" evidence="21">
    <location>
        <begin position="145"/>
        <end position="217"/>
    </location>
</feature>
<dbReference type="InterPro" id="IPR008731">
    <property type="entry name" value="PTS_EIN"/>
</dbReference>
<evidence type="ECO:0000256" key="3">
    <source>
        <dbReference type="ARBA" id="ARBA00002728"/>
    </source>
</evidence>
<reference evidence="24 25" key="1">
    <citation type="journal article" date="2016" name="Genome Announc.">
        <title>Draft Genome Sequence of Criibacterium bergeronii gen. nov., sp. nov., Strain CCRI-22567T, Isolated from a Vaginal Sample from a Woman with Bacterial Vaginosis.</title>
        <authorList>
            <person name="Maheux A.F."/>
            <person name="Berube E."/>
            <person name="Boudreau D.K."/>
            <person name="Raymond F."/>
            <person name="Corbeil J."/>
            <person name="Roy P.H."/>
            <person name="Boissinot M."/>
            <person name="Omar R.F."/>
        </authorList>
    </citation>
    <scope>NUCLEOTIDE SEQUENCE [LARGE SCALE GENOMIC DNA]</scope>
    <source>
        <strain evidence="24 25">CCRI-22567</strain>
    </source>
</reference>
<comment type="function">
    <text evidence="3 17">General (non sugar-specific) component of the phosphoenolpyruvate-dependent sugar phosphotransferase system (sugar PTS). This major carbohydrate active-transport system catalyzes the phosphorylation of incoming sugar substrates concomitantly with their translocation across the cell membrane. Enzyme I transfers the phosphoryl group from phosphoenolpyruvate (PEP) to the phosphoryl carrier protein (HPr).</text>
</comment>
<dbReference type="Gene3D" id="1.10.274.10">
    <property type="entry name" value="PtsI, HPr-binding domain"/>
    <property type="match status" value="1"/>
</dbReference>
<feature type="domain" description="Phosphotransferase system enzyme I N-terminal" evidence="23">
    <location>
        <begin position="10"/>
        <end position="118"/>
    </location>
</feature>
<dbReference type="InterPro" id="IPR000121">
    <property type="entry name" value="PEP_util_C"/>
</dbReference>
<dbReference type="Pfam" id="PF00391">
    <property type="entry name" value="PEP-utilizers"/>
    <property type="match status" value="1"/>
</dbReference>
<comment type="caution">
    <text evidence="24">The sequence shown here is derived from an EMBL/GenBank/DDBJ whole genome shotgun (WGS) entry which is preliminary data.</text>
</comment>
<evidence type="ECO:0000256" key="1">
    <source>
        <dbReference type="ARBA" id="ARBA00000683"/>
    </source>
</evidence>
<feature type="binding site" evidence="19">
    <location>
        <position position="323"/>
    </location>
    <ligand>
        <name>phosphoenolpyruvate</name>
        <dbReference type="ChEBI" id="CHEBI:58702"/>
    </ligand>
</feature>
<dbReference type="InterPro" id="IPR040442">
    <property type="entry name" value="Pyrv_kinase-like_dom_sf"/>
</dbReference>
<comment type="subcellular location">
    <subcellularLocation>
        <location evidence="4 17">Cytoplasm</location>
    </subcellularLocation>
</comment>
<comment type="similarity">
    <text evidence="5 17">Belongs to the PEP-utilizing enzyme family.</text>
</comment>
<feature type="active site" description="Tele-phosphohistidine intermediate" evidence="18">
    <location>
        <position position="181"/>
    </location>
</feature>
<evidence type="ECO:0000256" key="19">
    <source>
        <dbReference type="PIRSR" id="PIRSR000732-2"/>
    </source>
</evidence>
<accession>A0A371IP12</accession>
<keyword evidence="8 17" id="KW-0813">Transport</keyword>
<keyword evidence="15 17" id="KW-0460">Magnesium</keyword>
<dbReference type="EMBL" id="MBEW02000001">
    <property type="protein sequence ID" value="RDY22223.1"/>
    <property type="molecule type" value="Genomic_DNA"/>
</dbReference>
<evidence type="ECO:0000256" key="5">
    <source>
        <dbReference type="ARBA" id="ARBA00007837"/>
    </source>
</evidence>
<dbReference type="GO" id="GO:0016301">
    <property type="term" value="F:kinase activity"/>
    <property type="evidence" value="ECO:0007669"/>
    <property type="project" value="UniProtKB-KW"/>
</dbReference>
<dbReference type="AlphaFoldDB" id="A0A371IP12"/>
<feature type="binding site" evidence="20">
    <location>
        <position position="446"/>
    </location>
    <ligand>
        <name>Mg(2+)</name>
        <dbReference type="ChEBI" id="CHEBI:18420"/>
    </ligand>
</feature>
<evidence type="ECO:0000313" key="25">
    <source>
        <dbReference type="Proteomes" id="UP000093352"/>
    </source>
</evidence>
<keyword evidence="9 17" id="KW-0963">Cytoplasm</keyword>
<evidence type="ECO:0000259" key="21">
    <source>
        <dbReference type="Pfam" id="PF00391"/>
    </source>
</evidence>
<keyword evidence="25" id="KW-1185">Reference proteome</keyword>
<evidence type="ECO:0000256" key="13">
    <source>
        <dbReference type="ARBA" id="ARBA00022723"/>
    </source>
</evidence>
<dbReference type="InterPro" id="IPR050499">
    <property type="entry name" value="PEP-utilizing_PTS_enzyme"/>
</dbReference>
<evidence type="ECO:0000256" key="18">
    <source>
        <dbReference type="PIRSR" id="PIRSR000732-1"/>
    </source>
</evidence>
<evidence type="ECO:0000259" key="23">
    <source>
        <dbReference type="Pfam" id="PF05524"/>
    </source>
</evidence>
<dbReference type="InterPro" id="IPR024692">
    <property type="entry name" value="PTS_EI"/>
</dbReference>
<dbReference type="EC" id="2.7.3.9" evidence="6 17"/>
<evidence type="ECO:0000256" key="8">
    <source>
        <dbReference type="ARBA" id="ARBA00022448"/>
    </source>
</evidence>
<evidence type="ECO:0000256" key="2">
    <source>
        <dbReference type="ARBA" id="ARBA00001946"/>
    </source>
</evidence>
<evidence type="ECO:0000256" key="10">
    <source>
        <dbReference type="ARBA" id="ARBA00022597"/>
    </source>
</evidence>
<dbReference type="InterPro" id="IPR006318">
    <property type="entry name" value="PTS_EI-like"/>
</dbReference>
<keyword evidence="14 17" id="KW-0418">Kinase</keyword>
<dbReference type="GO" id="GO:0046872">
    <property type="term" value="F:metal ion binding"/>
    <property type="evidence" value="ECO:0007669"/>
    <property type="project" value="UniProtKB-KW"/>
</dbReference>
<evidence type="ECO:0000256" key="17">
    <source>
        <dbReference type="PIRNR" id="PIRNR000732"/>
    </source>
</evidence>
<dbReference type="SUPFAM" id="SSF51621">
    <property type="entry name" value="Phosphoenolpyruvate/pyruvate domain"/>
    <property type="match status" value="1"/>
</dbReference>
<dbReference type="PROSITE" id="PS00742">
    <property type="entry name" value="PEP_ENZYMES_2"/>
    <property type="match status" value="1"/>
</dbReference>
<evidence type="ECO:0000256" key="12">
    <source>
        <dbReference type="ARBA" id="ARBA00022683"/>
    </source>
</evidence>
<evidence type="ECO:0000256" key="16">
    <source>
        <dbReference type="ARBA" id="ARBA00033235"/>
    </source>
</evidence>
<dbReference type="SUPFAM" id="SSF47831">
    <property type="entry name" value="Enzyme I of the PEP:sugar phosphotransferase system HPr-binding (sub)domain"/>
    <property type="match status" value="1"/>
</dbReference>
<keyword evidence="12 17" id="KW-0598">Phosphotransferase system</keyword>
<protein>
    <recommendedName>
        <fullName evidence="7 17">Phosphoenolpyruvate-protein phosphotransferase</fullName>
        <ecNumber evidence="6 17">2.7.3.9</ecNumber>
    </recommendedName>
    <alternativeName>
        <fullName evidence="16 17">Phosphotransferase system, enzyme I</fullName>
    </alternativeName>
</protein>
<feature type="binding site" evidence="19">
    <location>
        <begin position="445"/>
        <end position="446"/>
    </location>
    <ligand>
        <name>phosphoenolpyruvate</name>
        <dbReference type="ChEBI" id="CHEBI:58702"/>
    </ligand>
</feature>
<feature type="binding site" evidence="20">
    <location>
        <position position="422"/>
    </location>
    <ligand>
        <name>Mg(2+)</name>
        <dbReference type="ChEBI" id="CHEBI:18420"/>
    </ligand>
</feature>
<dbReference type="InterPro" id="IPR036618">
    <property type="entry name" value="PtsI_HPr-bd_sf"/>
</dbReference>
<dbReference type="Gene3D" id="3.50.30.10">
    <property type="entry name" value="Phosphohistidine domain"/>
    <property type="match status" value="1"/>
</dbReference>
<evidence type="ECO:0000256" key="4">
    <source>
        <dbReference type="ARBA" id="ARBA00004496"/>
    </source>
</evidence>
<dbReference type="GO" id="GO:0008965">
    <property type="term" value="F:phosphoenolpyruvate-protein phosphotransferase activity"/>
    <property type="evidence" value="ECO:0007669"/>
    <property type="project" value="UniProtKB-EC"/>
</dbReference>
<feature type="binding site" evidence="19">
    <location>
        <position position="456"/>
    </location>
    <ligand>
        <name>phosphoenolpyruvate</name>
        <dbReference type="ChEBI" id="CHEBI:58702"/>
    </ligand>
</feature>
<feature type="active site" description="Proton donor" evidence="18">
    <location>
        <position position="493"/>
    </location>
</feature>
<organism evidence="24 25">
    <name type="scientific">Criibacterium bergeronii</name>
    <dbReference type="NCBI Taxonomy" id="1871336"/>
    <lineage>
        <taxon>Bacteria</taxon>
        <taxon>Bacillati</taxon>
        <taxon>Bacillota</taxon>
        <taxon>Clostridia</taxon>
        <taxon>Peptostreptococcales</taxon>
        <taxon>Filifactoraceae</taxon>
        <taxon>Criibacterium</taxon>
    </lineage>
</organism>
<comment type="catalytic activity">
    <reaction evidence="1 17">
        <text>L-histidyl-[protein] + phosphoenolpyruvate = N(pros)-phospho-L-histidyl-[protein] + pyruvate</text>
        <dbReference type="Rhea" id="RHEA:23880"/>
        <dbReference type="Rhea" id="RHEA-COMP:9745"/>
        <dbReference type="Rhea" id="RHEA-COMP:9746"/>
        <dbReference type="ChEBI" id="CHEBI:15361"/>
        <dbReference type="ChEBI" id="CHEBI:29979"/>
        <dbReference type="ChEBI" id="CHEBI:58702"/>
        <dbReference type="ChEBI" id="CHEBI:64837"/>
        <dbReference type="EC" id="2.7.3.9"/>
    </reaction>
</comment>
<keyword evidence="13 17" id="KW-0479">Metal-binding</keyword>
<dbReference type="NCBIfam" id="TIGR01417">
    <property type="entry name" value="PTS_I_fam"/>
    <property type="match status" value="1"/>
</dbReference>
<dbReference type="SUPFAM" id="SSF52009">
    <property type="entry name" value="Phosphohistidine domain"/>
    <property type="match status" value="1"/>
</dbReference>
<dbReference type="GO" id="GO:0005737">
    <property type="term" value="C:cytoplasm"/>
    <property type="evidence" value="ECO:0007669"/>
    <property type="project" value="UniProtKB-SubCell"/>
</dbReference>
<proteinExistence type="inferred from homology"/>
<dbReference type="PIRSF" id="PIRSF000732">
    <property type="entry name" value="PTS_enzyme_I"/>
    <property type="match status" value="1"/>
</dbReference>
<evidence type="ECO:0000256" key="6">
    <source>
        <dbReference type="ARBA" id="ARBA00012232"/>
    </source>
</evidence>
<dbReference type="InterPro" id="IPR036637">
    <property type="entry name" value="Phosphohistidine_dom_sf"/>
</dbReference>
<evidence type="ECO:0000256" key="14">
    <source>
        <dbReference type="ARBA" id="ARBA00022777"/>
    </source>
</evidence>
<evidence type="ECO:0000313" key="24">
    <source>
        <dbReference type="EMBL" id="RDY22223.1"/>
    </source>
</evidence>
<evidence type="ECO:0000259" key="22">
    <source>
        <dbReference type="Pfam" id="PF02896"/>
    </source>
</evidence>
<keyword evidence="10 17" id="KW-0762">Sugar transport</keyword>
<dbReference type="InterPro" id="IPR015813">
    <property type="entry name" value="Pyrv/PenolPyrv_kinase-like_dom"/>
</dbReference>